<keyword evidence="2" id="KW-1185">Reference proteome</keyword>
<gene>
    <name evidence="1" type="ORF">CGOC_LOCUS6898</name>
</gene>
<evidence type="ECO:0000313" key="2">
    <source>
        <dbReference type="Proteomes" id="UP000271889"/>
    </source>
</evidence>
<name>A0A3P6SEQ0_CYLGO</name>
<dbReference type="AlphaFoldDB" id="A0A3P6SEQ0"/>
<proteinExistence type="predicted"/>
<dbReference type="OrthoDB" id="10256906at2759"/>
<organism evidence="1 2">
    <name type="scientific">Cylicostephanus goldi</name>
    <name type="common">Nematode worm</name>
    <dbReference type="NCBI Taxonomy" id="71465"/>
    <lineage>
        <taxon>Eukaryota</taxon>
        <taxon>Metazoa</taxon>
        <taxon>Ecdysozoa</taxon>
        <taxon>Nematoda</taxon>
        <taxon>Chromadorea</taxon>
        <taxon>Rhabditida</taxon>
        <taxon>Rhabditina</taxon>
        <taxon>Rhabditomorpha</taxon>
        <taxon>Strongyloidea</taxon>
        <taxon>Strongylidae</taxon>
        <taxon>Cylicostephanus</taxon>
    </lineage>
</organism>
<dbReference type="EMBL" id="UYRV01023123">
    <property type="protein sequence ID" value="VDK73076.1"/>
    <property type="molecule type" value="Genomic_DNA"/>
</dbReference>
<dbReference type="Proteomes" id="UP000271889">
    <property type="component" value="Unassembled WGS sequence"/>
</dbReference>
<accession>A0A3P6SEQ0</accession>
<sequence>MNVDPARLACWSLVVSGEALHIAGLLADPSSVDAAATAMCALQTQRFFSMLDLAKLEEPEKAEAKSALLDWLSVDDPSGSQEFLRDILQSRTSFAHQLSKAHDAATSTLVQWGRSRQAAHIGYKMAQWLRRTGKEEAAVPLELRFISSLLESGMKSQAVVDVMKRVVPHLKDDIDFERMLSFRLFMAVHESDEMERKKIAEDLIKQISRRKLGEKIR</sequence>
<protein>
    <submittedName>
        <fullName evidence="1">Uncharacterized protein</fullName>
    </submittedName>
</protein>
<reference evidence="1 2" key="1">
    <citation type="submission" date="2018-11" db="EMBL/GenBank/DDBJ databases">
        <authorList>
            <consortium name="Pathogen Informatics"/>
        </authorList>
    </citation>
    <scope>NUCLEOTIDE SEQUENCE [LARGE SCALE GENOMIC DNA]</scope>
</reference>
<evidence type="ECO:0000313" key="1">
    <source>
        <dbReference type="EMBL" id="VDK73076.1"/>
    </source>
</evidence>